<dbReference type="InterPro" id="IPR015943">
    <property type="entry name" value="WD40/YVTN_repeat-like_dom_sf"/>
</dbReference>
<dbReference type="CTD" id="126820"/>
<dbReference type="Proteomes" id="UP000504632">
    <property type="component" value="Chromosome 4"/>
</dbReference>
<evidence type="ECO:0000256" key="1">
    <source>
        <dbReference type="ARBA" id="ARBA00004496"/>
    </source>
</evidence>
<dbReference type="FunCoup" id="A0A6J2VA63">
    <property type="interactions" value="116"/>
</dbReference>
<evidence type="ECO:0000256" key="3">
    <source>
        <dbReference type="ARBA" id="ARBA00022574"/>
    </source>
</evidence>
<dbReference type="PANTHER" id="PTHR12442">
    <property type="entry name" value="DYNEIN INTERMEDIATE CHAIN"/>
    <property type="match status" value="1"/>
</dbReference>
<gene>
    <name evidence="7" type="primary">dnai3</name>
</gene>
<name>A0A6J2VA63_CHACN</name>
<keyword evidence="6" id="KW-1185">Reference proteome</keyword>
<evidence type="ECO:0000313" key="7">
    <source>
        <dbReference type="RefSeq" id="XP_030628081.1"/>
    </source>
</evidence>
<organism evidence="6 7">
    <name type="scientific">Chanos chanos</name>
    <name type="common">Milkfish</name>
    <name type="synonym">Mugil chanos</name>
    <dbReference type="NCBI Taxonomy" id="29144"/>
    <lineage>
        <taxon>Eukaryota</taxon>
        <taxon>Metazoa</taxon>
        <taxon>Chordata</taxon>
        <taxon>Craniata</taxon>
        <taxon>Vertebrata</taxon>
        <taxon>Euteleostomi</taxon>
        <taxon>Actinopterygii</taxon>
        <taxon>Neopterygii</taxon>
        <taxon>Teleostei</taxon>
        <taxon>Ostariophysi</taxon>
        <taxon>Gonorynchiformes</taxon>
        <taxon>Chanidae</taxon>
        <taxon>Chanos</taxon>
    </lineage>
</organism>
<sequence length="866" mass="99376">MSSEKQERTRSSMDGESKDHPEDIFPLALTSVTQEMFECRADQEVTGDKPYKLLRKDDIVKDLRVRLAVSDFSPVKQIVLNYPEAELLLVYDRDFTYGHNFYLVITVSAKEKILNPQILAEGDKAEDKSSETLVQRASEPHPWVSLGSEREVGEEAVRDSRHKAKYKISRLRREFGTKVCFSDRNSTAEGKYVECPSYQDKRFCIKMLERDIGAQAVADLKTCFTQTLWKYPKSACTQYEPREYTKEEKANFLNLENLETFVKSATSRFEVAIQQNEIMDVFINDLESLSEEEQEEQDDGDKADTDLRVYTSFIEHFCKEKSISHFNWHPTINGVIAVAVTERLSVEERIENSTKLLLNPSFIVFWSFSDTINPLLLLESPADVSAFEFCPSKPNIIVGGCMNGQLVLWDISGQLERLDGGGGKSTLSNRSDTLGFKDKQENETPVLRYCAVSSIESGHKGPITDVQWLPESFEISRTGIPVENRNGMCVQIVTCAPTCCVMFWDIRAPETTQTSSEKRLKEKIKCVENLHGLLNTFRHLDLSWKPILQVHFPKTDSRTEYSPLKISLRESTWSNPLDRALAGTDRSEIPEYSLIRLPSAKHLKPLEDISTKFYIGTEDGELVYTDWRMEEESDSGCLHSVKTSQSFVVHDSQVNTVQRSPFFTDIILTVGGWTFAVWRESIMIDPVIISPCSQERYTAGHWSLTKPGLLFVGREDGDIEVWDLLEKTHEPSKTWNITTSPITCIKPWIVSGKQHLLAVTDQLGHVQILEIPWICRNPSPNEKLRVSELLEKEVERLIYFERRKEMRSKEKEEREAEKHQKTVEPIMLERQVEQIEEEGQKEYEGYLMFERAILKKMGLLQDTVDI</sequence>
<reference evidence="7" key="1">
    <citation type="submission" date="2025-08" db="UniProtKB">
        <authorList>
            <consortium name="RefSeq"/>
        </authorList>
    </citation>
    <scope>IDENTIFICATION</scope>
</reference>
<protein>
    <submittedName>
        <fullName evidence="7">Dynein axonemal intermediate chain 3</fullName>
    </submittedName>
</protein>
<feature type="region of interest" description="Disordered" evidence="5">
    <location>
        <begin position="1"/>
        <end position="22"/>
    </location>
</feature>
<proteinExistence type="predicted"/>
<dbReference type="GeneID" id="115810296"/>
<dbReference type="GO" id="GO:0036156">
    <property type="term" value="C:inner dynein arm"/>
    <property type="evidence" value="ECO:0007669"/>
    <property type="project" value="TreeGrafter"/>
</dbReference>
<dbReference type="RefSeq" id="XP_030628081.1">
    <property type="nucleotide sequence ID" value="XM_030772221.1"/>
</dbReference>
<keyword evidence="3" id="KW-0853">WD repeat</keyword>
<evidence type="ECO:0000313" key="6">
    <source>
        <dbReference type="Proteomes" id="UP000504632"/>
    </source>
</evidence>
<dbReference type="InterPro" id="IPR001680">
    <property type="entry name" value="WD40_rpt"/>
</dbReference>
<dbReference type="GO" id="GO:0036159">
    <property type="term" value="P:inner dynein arm assembly"/>
    <property type="evidence" value="ECO:0007669"/>
    <property type="project" value="TreeGrafter"/>
</dbReference>
<dbReference type="GO" id="GO:0060294">
    <property type="term" value="P:cilium movement involved in cell motility"/>
    <property type="evidence" value="ECO:0007669"/>
    <property type="project" value="TreeGrafter"/>
</dbReference>
<dbReference type="GO" id="GO:0045504">
    <property type="term" value="F:dynein heavy chain binding"/>
    <property type="evidence" value="ECO:0007669"/>
    <property type="project" value="TreeGrafter"/>
</dbReference>
<dbReference type="InterPro" id="IPR036322">
    <property type="entry name" value="WD40_repeat_dom_sf"/>
</dbReference>
<dbReference type="PANTHER" id="PTHR12442:SF5">
    <property type="entry name" value="DYNEIN AXONEMAL INTERMEDIATE CHAIN 3"/>
    <property type="match status" value="1"/>
</dbReference>
<evidence type="ECO:0000256" key="5">
    <source>
        <dbReference type="SAM" id="MobiDB-lite"/>
    </source>
</evidence>
<keyword evidence="4" id="KW-0677">Repeat</keyword>
<evidence type="ECO:0000256" key="2">
    <source>
        <dbReference type="ARBA" id="ARBA00022490"/>
    </source>
</evidence>
<keyword evidence="2" id="KW-0963">Cytoplasm</keyword>
<dbReference type="InParanoid" id="A0A6J2VA63"/>
<dbReference type="InterPro" id="IPR050687">
    <property type="entry name" value="Dynein_IC"/>
</dbReference>
<evidence type="ECO:0000256" key="4">
    <source>
        <dbReference type="ARBA" id="ARBA00022737"/>
    </source>
</evidence>
<comment type="subcellular location">
    <subcellularLocation>
        <location evidence="1">Cytoplasm</location>
    </subcellularLocation>
</comment>
<dbReference type="AlphaFoldDB" id="A0A6J2VA63"/>
<dbReference type="SMART" id="SM00320">
    <property type="entry name" value="WD40"/>
    <property type="match status" value="4"/>
</dbReference>
<dbReference type="OrthoDB" id="6619788at2759"/>
<dbReference type="Gene3D" id="2.130.10.10">
    <property type="entry name" value="YVTN repeat-like/Quinoprotein amine dehydrogenase"/>
    <property type="match status" value="2"/>
</dbReference>
<accession>A0A6J2VA63</accession>
<dbReference type="GO" id="GO:0045503">
    <property type="term" value="F:dynein light chain binding"/>
    <property type="evidence" value="ECO:0007669"/>
    <property type="project" value="TreeGrafter"/>
</dbReference>
<dbReference type="SUPFAM" id="SSF50978">
    <property type="entry name" value="WD40 repeat-like"/>
    <property type="match status" value="1"/>
</dbReference>